<dbReference type="EMBL" id="FOMX01000040">
    <property type="protein sequence ID" value="SFF26695.1"/>
    <property type="molecule type" value="Genomic_DNA"/>
</dbReference>
<keyword evidence="3" id="KW-0275">Fatty acid biosynthesis</keyword>
<dbReference type="STRING" id="54.SAMN02745121_07829"/>
<feature type="domain" description="Carrier" evidence="4">
    <location>
        <begin position="4"/>
        <end position="79"/>
    </location>
</feature>
<keyword evidence="3" id="KW-0963">Cytoplasm</keyword>
<dbReference type="Proteomes" id="UP000199400">
    <property type="component" value="Unassembled WGS sequence"/>
</dbReference>
<keyword evidence="3" id="KW-0276">Fatty acid metabolism</keyword>
<comment type="function">
    <text evidence="3">Carrier of the growing fatty acid chain in fatty acid biosynthesis.</text>
</comment>
<dbReference type="PROSITE" id="PS50075">
    <property type="entry name" value="CARRIER"/>
    <property type="match status" value="1"/>
</dbReference>
<evidence type="ECO:0000256" key="2">
    <source>
        <dbReference type="ARBA" id="ARBA00022553"/>
    </source>
</evidence>
<dbReference type="InterPro" id="IPR036736">
    <property type="entry name" value="ACP-like_sf"/>
</dbReference>
<keyword evidence="2 3" id="KW-0597">Phosphoprotein</keyword>
<dbReference type="SUPFAM" id="SSF47336">
    <property type="entry name" value="ACP-like"/>
    <property type="match status" value="1"/>
</dbReference>
<dbReference type="Pfam" id="PF00550">
    <property type="entry name" value="PP-binding"/>
    <property type="match status" value="1"/>
</dbReference>
<dbReference type="RefSeq" id="WP_096328224.1">
    <property type="nucleotide sequence ID" value="NZ_FOMX01000040.1"/>
</dbReference>
<dbReference type="InterPro" id="IPR009081">
    <property type="entry name" value="PP-bd_ACP"/>
</dbReference>
<evidence type="ECO:0000313" key="6">
    <source>
        <dbReference type="Proteomes" id="UP000199400"/>
    </source>
</evidence>
<proteinExistence type="inferred from homology"/>
<reference evidence="6" key="1">
    <citation type="submission" date="2016-10" db="EMBL/GenBank/DDBJ databases">
        <authorList>
            <person name="Varghese N."/>
            <person name="Submissions S."/>
        </authorList>
    </citation>
    <scope>NUCLEOTIDE SEQUENCE [LARGE SCALE GENOMIC DNA]</scope>
    <source>
        <strain evidence="6">ATCC 25963</strain>
    </source>
</reference>
<keyword evidence="3" id="KW-0443">Lipid metabolism</keyword>
<dbReference type="InterPro" id="IPR003231">
    <property type="entry name" value="ACP"/>
</dbReference>
<feature type="modified residue" description="O-(pantetheine 4'-phosphoryl)serine" evidence="3">
    <location>
        <position position="39"/>
    </location>
</feature>
<comment type="PTM">
    <text evidence="3">4'-phosphopantetheine is transferred from CoA to a specific serine of apo-ACP by AcpS. This modification is essential for activity because fatty acids are bound in thioester linkage to the sulfhydryl of the prosthetic group.</text>
</comment>
<evidence type="ECO:0000256" key="1">
    <source>
        <dbReference type="ARBA" id="ARBA00022450"/>
    </source>
</evidence>
<sequence length="89" mass="10239">MTRAEIYNRIVGILVKSFELDPNDIRPESRLFEDLDLDSIDAIDMFVELHEVTGRRIDVQVARKIRTVEDIVNLVESELRSASVPPTQE</sequence>
<protein>
    <recommendedName>
        <fullName evidence="3">Acyl carrier protein</fullName>
        <shortName evidence="3">ACP</shortName>
    </recommendedName>
</protein>
<evidence type="ECO:0000256" key="3">
    <source>
        <dbReference type="HAMAP-Rule" id="MF_01217"/>
    </source>
</evidence>
<keyword evidence="6" id="KW-1185">Reference proteome</keyword>
<dbReference type="NCBIfam" id="NF003757">
    <property type="entry name" value="PRK05350.1"/>
    <property type="match status" value="1"/>
</dbReference>
<dbReference type="UniPathway" id="UPA00094"/>
<dbReference type="HAMAP" id="MF_01217">
    <property type="entry name" value="Acyl_carrier"/>
    <property type="match status" value="1"/>
</dbReference>
<dbReference type="GO" id="GO:0005737">
    <property type="term" value="C:cytoplasm"/>
    <property type="evidence" value="ECO:0007669"/>
    <property type="project" value="UniProtKB-SubCell"/>
</dbReference>
<organism evidence="5 6">
    <name type="scientific">Nannocystis exedens</name>
    <dbReference type="NCBI Taxonomy" id="54"/>
    <lineage>
        <taxon>Bacteria</taxon>
        <taxon>Pseudomonadati</taxon>
        <taxon>Myxococcota</taxon>
        <taxon>Polyangia</taxon>
        <taxon>Nannocystales</taxon>
        <taxon>Nannocystaceae</taxon>
        <taxon>Nannocystis</taxon>
    </lineage>
</organism>
<name>A0A1I2H905_9BACT</name>
<dbReference type="Gene3D" id="1.10.1200.10">
    <property type="entry name" value="ACP-like"/>
    <property type="match status" value="1"/>
</dbReference>
<keyword evidence="3" id="KW-0444">Lipid biosynthesis</keyword>
<dbReference type="GO" id="GO:0000036">
    <property type="term" value="F:acyl carrier activity"/>
    <property type="evidence" value="ECO:0007669"/>
    <property type="project" value="UniProtKB-UniRule"/>
</dbReference>
<accession>A0A1I2H905</accession>
<keyword evidence="1 3" id="KW-0596">Phosphopantetheine</keyword>
<dbReference type="OrthoDB" id="3392378at2"/>
<evidence type="ECO:0000313" key="5">
    <source>
        <dbReference type="EMBL" id="SFF26695.1"/>
    </source>
</evidence>
<comment type="pathway">
    <text evidence="3">Lipid metabolism; fatty acid biosynthesis.</text>
</comment>
<comment type="subcellular location">
    <subcellularLocation>
        <location evidence="3">Cytoplasm</location>
    </subcellularLocation>
</comment>
<evidence type="ECO:0000259" key="4">
    <source>
        <dbReference type="PROSITE" id="PS50075"/>
    </source>
</evidence>
<dbReference type="AlphaFoldDB" id="A0A1I2H905"/>
<comment type="similarity">
    <text evidence="3">Belongs to the acyl carrier protein (ACP) family.</text>
</comment>
<gene>
    <name evidence="3" type="primary">acpP</name>
    <name evidence="5" type="ORF">SAMN02745121_07829</name>
</gene>